<evidence type="ECO:0000259" key="8">
    <source>
        <dbReference type="Pfam" id="PF02770"/>
    </source>
</evidence>
<dbReference type="InterPro" id="IPR037069">
    <property type="entry name" value="AcylCoA_DH/ox_N_sf"/>
</dbReference>
<evidence type="ECO:0000259" key="9">
    <source>
        <dbReference type="Pfam" id="PF02771"/>
    </source>
</evidence>
<dbReference type="EMBL" id="JAAMOW010000001">
    <property type="protein sequence ID" value="NGY03470.1"/>
    <property type="molecule type" value="Genomic_DNA"/>
</dbReference>
<sequence>MNVTGPSPFYTEDHASFREQVRRFVEREITPNVERWEAAEELPRELHRRAAEAGLLQIGFPEHCGGVKVPDLFYMIVLTEELARAGSGGVIASLLSHGIASPPIAHVGSIEQQQRFVAPVLAGEKIAALAITEPGGGSDVANLGTRAVRDGDHYIVDGSKTFITSGMRADFITTAVRTGGDGMGGISLLVVETDTPGFSRSPLKKMGWWCSDTATLYFDGCRVPVANRIGPENQGFIAIMMNFNQERLMLAAQACGFAMVCYEESLAYARERQTFGRPLIRNQVIRHKLVDMQMKIAAVRANLDLLAWHVSCGRTPVAEVCMLKNLATTTLEQVANDALQIFGGAGYLQGTKIERIYRETKVLTIGGGSLEIMKDLAARQLGL</sequence>
<dbReference type="AlphaFoldDB" id="A0A6M2BME7"/>
<dbReference type="Pfam" id="PF02770">
    <property type="entry name" value="Acyl-CoA_dh_M"/>
    <property type="match status" value="1"/>
</dbReference>
<dbReference type="InterPro" id="IPR009100">
    <property type="entry name" value="AcylCoA_DH/oxidase_NM_dom_sf"/>
</dbReference>
<dbReference type="SUPFAM" id="SSF47203">
    <property type="entry name" value="Acyl-CoA dehydrogenase C-terminal domain-like"/>
    <property type="match status" value="1"/>
</dbReference>
<comment type="cofactor">
    <cofactor evidence="1 6">
        <name>FAD</name>
        <dbReference type="ChEBI" id="CHEBI:57692"/>
    </cofactor>
</comment>
<dbReference type="GO" id="GO:0005737">
    <property type="term" value="C:cytoplasm"/>
    <property type="evidence" value="ECO:0007669"/>
    <property type="project" value="TreeGrafter"/>
</dbReference>
<evidence type="ECO:0000256" key="1">
    <source>
        <dbReference type="ARBA" id="ARBA00001974"/>
    </source>
</evidence>
<keyword evidence="5 6" id="KW-0560">Oxidoreductase</keyword>
<reference evidence="10 11" key="1">
    <citation type="journal article" date="2014" name="Int. J. Syst. Evol. Microbiol.">
        <title>Solimonas terrae sp. nov., isolated from soil.</title>
        <authorList>
            <person name="Kim S.J."/>
            <person name="Moon J.Y."/>
            <person name="Weon H.Y."/>
            <person name="Ahn J.H."/>
            <person name="Chen W.M."/>
            <person name="Kwon S.W."/>
        </authorList>
    </citation>
    <scope>NUCLEOTIDE SEQUENCE [LARGE SCALE GENOMIC DNA]</scope>
    <source>
        <strain evidence="10 11">KIS83-12</strain>
    </source>
</reference>
<dbReference type="GO" id="GO:0033539">
    <property type="term" value="P:fatty acid beta-oxidation using acyl-CoA dehydrogenase"/>
    <property type="evidence" value="ECO:0007669"/>
    <property type="project" value="TreeGrafter"/>
</dbReference>
<proteinExistence type="inferred from homology"/>
<evidence type="ECO:0000256" key="5">
    <source>
        <dbReference type="ARBA" id="ARBA00023002"/>
    </source>
</evidence>
<feature type="domain" description="Acyl-CoA dehydrogenase/oxidase C-terminal" evidence="7">
    <location>
        <begin position="233"/>
        <end position="381"/>
    </location>
</feature>
<evidence type="ECO:0000313" key="11">
    <source>
        <dbReference type="Proteomes" id="UP000472676"/>
    </source>
</evidence>
<gene>
    <name evidence="10" type="ORF">G7Y85_01705</name>
</gene>
<dbReference type="InterPro" id="IPR036250">
    <property type="entry name" value="AcylCo_DH-like_C"/>
</dbReference>
<accession>A0A6M2BME7</accession>
<dbReference type="PANTHER" id="PTHR48083:SF28">
    <property type="entry name" value="ACYL-COA DEHYDROGENASE FAMILY PROTEIN (AFU_ORTHOLOGUE AFUA_6G10880)-RELATED"/>
    <property type="match status" value="1"/>
</dbReference>
<dbReference type="InterPro" id="IPR006091">
    <property type="entry name" value="Acyl-CoA_Oxase/DH_mid-dom"/>
</dbReference>
<name>A0A6M2BME7_9GAMM</name>
<comment type="similarity">
    <text evidence="2 6">Belongs to the acyl-CoA dehydrogenase family.</text>
</comment>
<dbReference type="PANTHER" id="PTHR48083">
    <property type="entry name" value="MEDIUM-CHAIN SPECIFIC ACYL-COA DEHYDROGENASE, MITOCHONDRIAL-RELATED"/>
    <property type="match status" value="1"/>
</dbReference>
<evidence type="ECO:0000259" key="7">
    <source>
        <dbReference type="Pfam" id="PF00441"/>
    </source>
</evidence>
<dbReference type="Gene3D" id="1.10.540.10">
    <property type="entry name" value="Acyl-CoA dehydrogenase/oxidase, N-terminal domain"/>
    <property type="match status" value="1"/>
</dbReference>
<evidence type="ECO:0000256" key="2">
    <source>
        <dbReference type="ARBA" id="ARBA00009347"/>
    </source>
</evidence>
<feature type="domain" description="Acyl-CoA dehydrogenase/oxidase N-terminal" evidence="9">
    <location>
        <begin position="11"/>
        <end position="124"/>
    </location>
</feature>
<dbReference type="FunFam" id="2.40.110.10:FF:000002">
    <property type="entry name" value="Acyl-CoA dehydrogenase fadE12"/>
    <property type="match status" value="1"/>
</dbReference>
<dbReference type="GO" id="GO:0050660">
    <property type="term" value="F:flavin adenine dinucleotide binding"/>
    <property type="evidence" value="ECO:0007669"/>
    <property type="project" value="InterPro"/>
</dbReference>
<dbReference type="InterPro" id="IPR050741">
    <property type="entry name" value="Acyl-CoA_dehydrogenase"/>
</dbReference>
<dbReference type="GO" id="GO:0003995">
    <property type="term" value="F:acyl-CoA dehydrogenase activity"/>
    <property type="evidence" value="ECO:0007669"/>
    <property type="project" value="TreeGrafter"/>
</dbReference>
<dbReference type="Gene3D" id="2.40.110.10">
    <property type="entry name" value="Butyryl-CoA Dehydrogenase, subunit A, domain 2"/>
    <property type="match status" value="1"/>
</dbReference>
<evidence type="ECO:0000313" key="10">
    <source>
        <dbReference type="EMBL" id="NGY03470.1"/>
    </source>
</evidence>
<keyword evidence="3 6" id="KW-0285">Flavoprotein</keyword>
<dbReference type="Gene3D" id="1.20.140.10">
    <property type="entry name" value="Butyryl-CoA Dehydrogenase, subunit A, domain 3"/>
    <property type="match status" value="1"/>
</dbReference>
<dbReference type="SUPFAM" id="SSF56645">
    <property type="entry name" value="Acyl-CoA dehydrogenase NM domain-like"/>
    <property type="match status" value="1"/>
</dbReference>
<protein>
    <submittedName>
        <fullName evidence="10">Acyl-CoA dehydrogenase</fullName>
    </submittedName>
</protein>
<evidence type="ECO:0000256" key="3">
    <source>
        <dbReference type="ARBA" id="ARBA00022630"/>
    </source>
</evidence>
<evidence type="ECO:0000256" key="6">
    <source>
        <dbReference type="RuleBase" id="RU362125"/>
    </source>
</evidence>
<feature type="domain" description="Acyl-CoA oxidase/dehydrogenase middle" evidence="8">
    <location>
        <begin position="128"/>
        <end position="221"/>
    </location>
</feature>
<dbReference type="FunFam" id="1.20.140.10:FF:000001">
    <property type="entry name" value="Acyl-CoA dehydrogenase"/>
    <property type="match status" value="1"/>
</dbReference>
<dbReference type="InterPro" id="IPR046373">
    <property type="entry name" value="Acyl-CoA_Oxase/DH_mid-dom_sf"/>
</dbReference>
<evidence type="ECO:0000256" key="4">
    <source>
        <dbReference type="ARBA" id="ARBA00022827"/>
    </source>
</evidence>
<comment type="caution">
    <text evidence="10">The sequence shown here is derived from an EMBL/GenBank/DDBJ whole genome shotgun (WGS) entry which is preliminary data.</text>
</comment>
<dbReference type="InterPro" id="IPR013786">
    <property type="entry name" value="AcylCoA_DH/ox_N"/>
</dbReference>
<dbReference type="Pfam" id="PF02771">
    <property type="entry name" value="Acyl-CoA_dh_N"/>
    <property type="match status" value="1"/>
</dbReference>
<keyword evidence="4 6" id="KW-0274">FAD</keyword>
<keyword evidence="11" id="KW-1185">Reference proteome</keyword>
<dbReference type="RefSeq" id="WP_166250906.1">
    <property type="nucleotide sequence ID" value="NZ_JAAMOW010000001.1"/>
</dbReference>
<dbReference type="Pfam" id="PF00441">
    <property type="entry name" value="Acyl-CoA_dh_1"/>
    <property type="match status" value="1"/>
</dbReference>
<dbReference type="Proteomes" id="UP000472676">
    <property type="component" value="Unassembled WGS sequence"/>
</dbReference>
<organism evidence="10 11">
    <name type="scientific">Solimonas terrae</name>
    <dbReference type="NCBI Taxonomy" id="1396819"/>
    <lineage>
        <taxon>Bacteria</taxon>
        <taxon>Pseudomonadati</taxon>
        <taxon>Pseudomonadota</taxon>
        <taxon>Gammaproteobacteria</taxon>
        <taxon>Nevskiales</taxon>
        <taxon>Nevskiaceae</taxon>
        <taxon>Solimonas</taxon>
    </lineage>
</organism>
<dbReference type="InterPro" id="IPR009075">
    <property type="entry name" value="AcylCo_DH/oxidase_C"/>
</dbReference>